<sequence>MTEVADLQQWVGRERRTDAVLDPWPVQAMTALLDLPLIAPEPGREPVSETVLPGLWHWLYFLETAPSSRIGPDGHPLKGGFLPPVPHPRRMFAGGRTLYHRSLRIGVPTQLLETVKEIKEKPNSRGGLFIVTVSFHYSQDGELCVEEERDFIYLPAVTAPASSTLVNKQLAPLEAADWNLDVESDPVLLMRFSALTFNSHRIHYDLEYARQQEAYPDLVVHGPLSAMLLSELVRRNDSREVGHFSFRALSPLFSGQTLRLRGGPVAADGASLTVFDPAGAAALTAQVTFAD</sequence>
<dbReference type="EMBL" id="SHNN01000002">
    <property type="protein sequence ID" value="MCX2981879.1"/>
    <property type="molecule type" value="Genomic_DNA"/>
</dbReference>
<dbReference type="SUPFAM" id="SSF54637">
    <property type="entry name" value="Thioesterase/thiol ester dehydrase-isomerase"/>
    <property type="match status" value="1"/>
</dbReference>
<evidence type="ECO:0000313" key="1">
    <source>
        <dbReference type="EMBL" id="MCX2981879.1"/>
    </source>
</evidence>
<dbReference type="Proteomes" id="UP001143362">
    <property type="component" value="Unassembled WGS sequence"/>
</dbReference>
<dbReference type="PANTHER" id="PTHR28152">
    <property type="entry name" value="HYDROXYACYL-THIOESTER DEHYDRATASE TYPE 2, MITOCHONDRIAL"/>
    <property type="match status" value="1"/>
</dbReference>
<organism evidence="1 2">
    <name type="scientific">Candidatus Litorirhabdus singularis</name>
    <dbReference type="NCBI Taxonomy" id="2518993"/>
    <lineage>
        <taxon>Bacteria</taxon>
        <taxon>Pseudomonadati</taxon>
        <taxon>Pseudomonadota</taxon>
        <taxon>Gammaproteobacteria</taxon>
        <taxon>Cellvibrionales</taxon>
        <taxon>Halieaceae</taxon>
        <taxon>Candidatus Litorirhabdus</taxon>
    </lineage>
</organism>
<dbReference type="PANTHER" id="PTHR28152:SF1">
    <property type="entry name" value="HYDROXYACYL-THIOESTER DEHYDRATASE TYPE 2, MITOCHONDRIAL"/>
    <property type="match status" value="1"/>
</dbReference>
<protein>
    <submittedName>
        <fullName evidence="1">Acyl-CoA dehydrogenase</fullName>
    </submittedName>
</protein>
<comment type="caution">
    <text evidence="1">The sequence shown here is derived from an EMBL/GenBank/DDBJ whole genome shotgun (WGS) entry which is preliminary data.</text>
</comment>
<evidence type="ECO:0000313" key="2">
    <source>
        <dbReference type="Proteomes" id="UP001143362"/>
    </source>
</evidence>
<accession>A0ABT3THY0</accession>
<dbReference type="RefSeq" id="WP_279245872.1">
    <property type="nucleotide sequence ID" value="NZ_SHNN01000002.1"/>
</dbReference>
<reference evidence="1" key="1">
    <citation type="submission" date="2019-02" db="EMBL/GenBank/DDBJ databases">
        <authorList>
            <person name="Li S.-H."/>
        </authorList>
    </citation>
    <scope>NUCLEOTIDE SEQUENCE</scope>
    <source>
        <strain evidence="1">IMCC14734</strain>
    </source>
</reference>
<keyword evidence="2" id="KW-1185">Reference proteome</keyword>
<dbReference type="Gene3D" id="3.10.129.10">
    <property type="entry name" value="Hotdog Thioesterase"/>
    <property type="match status" value="1"/>
</dbReference>
<dbReference type="InterPro" id="IPR052741">
    <property type="entry name" value="Mitochondrial_HTD2"/>
</dbReference>
<name>A0ABT3THY0_9GAMM</name>
<dbReference type="InterPro" id="IPR029069">
    <property type="entry name" value="HotDog_dom_sf"/>
</dbReference>
<gene>
    <name evidence="1" type="ORF">EYC98_13530</name>
</gene>
<proteinExistence type="predicted"/>